<evidence type="ECO:0000313" key="2">
    <source>
        <dbReference type="EMBL" id="GCD13249.1"/>
    </source>
</evidence>
<sequence>MIKEDFNKLEVLEQLEYINKELLKDKSLRIISSDLKMSKTTFRDRFIKIGYIYNAETKQYYRDKTITLQHQITLEEHARTIEQATEPIDKVIQKDNKSISEVAIIKNQNNVSMELQEFAELKTTLAEVKELIEMKEQLKEVILLYNKNINIIDVPELQELKIDKSKFDGDLKGRLIKVYDNVNDAWIEFCKSNNQFKMQDLYSIALLECIEKYKK</sequence>
<dbReference type="AlphaFoldDB" id="A0A401UUL0"/>
<name>A0A401UUL0_9CLOT</name>
<dbReference type="GO" id="GO:0003677">
    <property type="term" value="F:DNA binding"/>
    <property type="evidence" value="ECO:0007669"/>
    <property type="project" value="UniProtKB-KW"/>
</dbReference>
<dbReference type="Proteomes" id="UP000287872">
    <property type="component" value="Unassembled WGS sequence"/>
</dbReference>
<feature type="coiled-coil region" evidence="1">
    <location>
        <begin position="118"/>
        <end position="148"/>
    </location>
</feature>
<evidence type="ECO:0000313" key="3">
    <source>
        <dbReference type="Proteomes" id="UP000287872"/>
    </source>
</evidence>
<organism evidence="2 3">
    <name type="scientific">Clostridium tagluense</name>
    <dbReference type="NCBI Taxonomy" id="360422"/>
    <lineage>
        <taxon>Bacteria</taxon>
        <taxon>Bacillati</taxon>
        <taxon>Bacillota</taxon>
        <taxon>Clostridia</taxon>
        <taxon>Eubacteriales</taxon>
        <taxon>Clostridiaceae</taxon>
        <taxon>Clostridium</taxon>
    </lineage>
</organism>
<evidence type="ECO:0000256" key="1">
    <source>
        <dbReference type="SAM" id="Coils"/>
    </source>
</evidence>
<keyword evidence="1" id="KW-0175">Coiled coil</keyword>
<dbReference type="RefSeq" id="WP_125006616.1">
    <property type="nucleotide sequence ID" value="NZ_BHYK01000076.1"/>
</dbReference>
<keyword evidence="3" id="KW-1185">Reference proteome</keyword>
<proteinExistence type="predicted"/>
<reference evidence="2 3" key="1">
    <citation type="submission" date="2018-11" db="EMBL/GenBank/DDBJ databases">
        <title>Genome sequencing and assembly of Clostridium tagluense strain A121.</title>
        <authorList>
            <person name="Murakami T."/>
            <person name="Segawa T."/>
            <person name="Shcherbakova V.A."/>
            <person name="Mori H."/>
            <person name="Yoshimura Y."/>
        </authorList>
    </citation>
    <scope>NUCLEOTIDE SEQUENCE [LARGE SCALE GENOMIC DNA]</scope>
    <source>
        <strain evidence="2 3">A121</strain>
    </source>
</reference>
<dbReference type="EMBL" id="BHYK01000076">
    <property type="protein sequence ID" value="GCD13249.1"/>
    <property type="molecule type" value="Genomic_DNA"/>
</dbReference>
<comment type="caution">
    <text evidence="2">The sequence shown here is derived from an EMBL/GenBank/DDBJ whole genome shotgun (WGS) entry which is preliminary data.</text>
</comment>
<dbReference type="OrthoDB" id="1925613at2"/>
<keyword evidence="2" id="KW-0238">DNA-binding</keyword>
<gene>
    <name evidence="2" type="ORF">Ctaglu_48720</name>
</gene>
<protein>
    <submittedName>
        <fullName evidence="2">Putative DNA-binding protein</fullName>
    </submittedName>
</protein>
<accession>A0A401UUL0</accession>